<evidence type="ECO:0000256" key="7">
    <source>
        <dbReference type="SAM" id="Coils"/>
    </source>
</evidence>
<gene>
    <name evidence="12" type="ORF">O3M35_012904</name>
</gene>
<dbReference type="GO" id="GO:0071942">
    <property type="term" value="C:XPC complex"/>
    <property type="evidence" value="ECO:0007669"/>
    <property type="project" value="TreeGrafter"/>
</dbReference>
<dbReference type="InterPro" id="IPR038765">
    <property type="entry name" value="Papain-like_cys_pep_sf"/>
</dbReference>
<dbReference type="GO" id="GO:0006298">
    <property type="term" value="P:mismatch repair"/>
    <property type="evidence" value="ECO:0007669"/>
    <property type="project" value="TreeGrafter"/>
</dbReference>
<reference evidence="12 13" key="1">
    <citation type="submission" date="2022-12" db="EMBL/GenBank/DDBJ databases">
        <title>Chromosome-level genome assembly of true bugs.</title>
        <authorList>
            <person name="Ma L."/>
            <person name="Li H."/>
        </authorList>
    </citation>
    <scope>NUCLEOTIDE SEQUENCE [LARGE SCALE GENOMIC DNA]</scope>
    <source>
        <strain evidence="12">Lab_2022b</strain>
    </source>
</reference>
<dbReference type="GO" id="GO:0003697">
    <property type="term" value="F:single-stranded DNA binding"/>
    <property type="evidence" value="ECO:0007669"/>
    <property type="project" value="TreeGrafter"/>
</dbReference>
<feature type="compositionally biased region" description="Low complexity" evidence="8">
    <location>
        <begin position="19"/>
        <end position="31"/>
    </location>
</feature>
<dbReference type="SMART" id="SM01030">
    <property type="entry name" value="BHD_1"/>
    <property type="match status" value="1"/>
</dbReference>
<sequence length="871" mass="100337">MATRRSSRIKQKEEDVGASQSVSSRTVSRQRSIFDIDEESQEVVNKPVIESRLCLSESSDSDDTNDEDKKVVRKDSDEDKQQDDKDLETVMTEEVKPVTELYDFSSILQSQKEISNLAEKLTQQVPLKCSTVKPNTRKRKLETTTADNDIETAGVEDLLKIGEGKRLSTELRNVDVKEESDEEEEEGSNDDDEERSYDEETLETIQVTIQDPNVFNRKKKECNSREAELKRRKNLMKRTIQLSLHKSSIVCLIAAGRFINSVLNTEDLLAVALSMIPSQKYYPPNKTTQSYVSSLLSWFYNKMSKQTPSNDEKLTGNLLEELLSDFECCTARSNKYLVYLFISTARVLGLQCRLVMNLCTLPIRPPHETANPQQKGKEESDLSEESNKLKSVDKLPSKKTISPAKRKVQSTNDDEKKKIKQLKKKDKPSTSKKTDKKKSDIKIKDQPIRRTSLRNKARQEIKKIEEIKEEEDEEEEEEEEGDEEENETDEDEIFDTKKISNRKVLSPDDEKSLNIKKGSKKKTNDVWSEVYIEAEEKWISVDVVHNKINCDLQIFERCTSPVSYILAYNADGTIKDVTKRYVKQWHICSKSRVDQSWWNRTLKSWAPPKTKRNEQEDEELRRKLEEMPMPTSISDFKNHPLYALKRHLLKFEAIYPPSAVPFGQIKGEDIFARACVVELHTKEGWMKQAKVIKAGEEPYKIVKARPKREKGTGRMIKDLPLHLYGRWQVENYVPPAAVDGKVPRNEFGNVELYKPTMLPKGTVHLQLPGLMKVAKKLNIDCAPAVVGWEFSGGGSHPVFDGFIVCKEFKQQLLDAWNKEIENTEKKSIETREKRALSNWNKFIRAIIVRNKLQVKYGFKFKDPSSNSKKKN</sequence>
<feature type="compositionally biased region" description="Basic and acidic residues" evidence="8">
    <location>
        <begin position="457"/>
        <end position="466"/>
    </location>
</feature>
<evidence type="ECO:0000256" key="5">
    <source>
        <dbReference type="ARBA" id="ARBA00023204"/>
    </source>
</evidence>
<proteinExistence type="inferred from homology"/>
<dbReference type="GO" id="GO:0000111">
    <property type="term" value="C:nucleotide-excision repair factor 2 complex"/>
    <property type="evidence" value="ECO:0007669"/>
    <property type="project" value="TreeGrafter"/>
</dbReference>
<dbReference type="GO" id="GO:0003684">
    <property type="term" value="F:damaged DNA binding"/>
    <property type="evidence" value="ECO:0007669"/>
    <property type="project" value="InterPro"/>
</dbReference>
<keyword evidence="4" id="KW-0238">DNA-binding</keyword>
<evidence type="ECO:0000259" key="10">
    <source>
        <dbReference type="SMART" id="SM01031"/>
    </source>
</evidence>
<feature type="domain" description="Rad4 beta-hairpin" evidence="9">
    <location>
        <begin position="625"/>
        <end position="677"/>
    </location>
</feature>
<dbReference type="Pfam" id="PF03835">
    <property type="entry name" value="Rad4"/>
    <property type="match status" value="1"/>
</dbReference>
<feature type="region of interest" description="Disordered" evidence="8">
    <location>
        <begin position="1"/>
        <end position="88"/>
    </location>
</feature>
<dbReference type="FunFam" id="3.30.70.2460:FF:000001">
    <property type="entry name" value="DNA repair protein Rad4 family"/>
    <property type="match status" value="1"/>
</dbReference>
<dbReference type="InterPro" id="IPR018327">
    <property type="entry name" value="BHD_2"/>
</dbReference>
<evidence type="ECO:0000256" key="3">
    <source>
        <dbReference type="ARBA" id="ARBA00022763"/>
    </source>
</evidence>
<dbReference type="SMART" id="SM01031">
    <property type="entry name" value="BHD_2"/>
    <property type="match status" value="1"/>
</dbReference>
<evidence type="ECO:0000256" key="6">
    <source>
        <dbReference type="ARBA" id="ARBA00023242"/>
    </source>
</evidence>
<dbReference type="PANTHER" id="PTHR12135:SF0">
    <property type="entry name" value="DNA REPAIR PROTEIN COMPLEMENTING XP-C CELLS"/>
    <property type="match status" value="1"/>
</dbReference>
<comment type="similarity">
    <text evidence="2">Belongs to the XPC family.</text>
</comment>
<dbReference type="InterPro" id="IPR042488">
    <property type="entry name" value="Rad4_BHD3_sf"/>
</dbReference>
<evidence type="ECO:0000256" key="1">
    <source>
        <dbReference type="ARBA" id="ARBA00004123"/>
    </source>
</evidence>
<evidence type="ECO:0000256" key="8">
    <source>
        <dbReference type="SAM" id="MobiDB-lite"/>
    </source>
</evidence>
<feature type="domain" description="Rad4 beta-hairpin" evidence="10">
    <location>
        <begin position="679"/>
        <end position="735"/>
    </location>
</feature>
<feature type="region of interest" description="Disordered" evidence="8">
    <location>
        <begin position="171"/>
        <end position="199"/>
    </location>
</feature>
<organism evidence="12 13">
    <name type="scientific">Rhynocoris fuscipes</name>
    <dbReference type="NCBI Taxonomy" id="488301"/>
    <lineage>
        <taxon>Eukaryota</taxon>
        <taxon>Metazoa</taxon>
        <taxon>Ecdysozoa</taxon>
        <taxon>Arthropoda</taxon>
        <taxon>Hexapoda</taxon>
        <taxon>Insecta</taxon>
        <taxon>Pterygota</taxon>
        <taxon>Neoptera</taxon>
        <taxon>Paraneoptera</taxon>
        <taxon>Hemiptera</taxon>
        <taxon>Heteroptera</taxon>
        <taxon>Panheteroptera</taxon>
        <taxon>Cimicomorpha</taxon>
        <taxon>Reduviidae</taxon>
        <taxon>Harpactorinae</taxon>
        <taxon>Harpactorini</taxon>
        <taxon>Rhynocoris</taxon>
    </lineage>
</organism>
<dbReference type="InterPro" id="IPR018026">
    <property type="entry name" value="DNA_repair_Rad4-like"/>
</dbReference>
<feature type="coiled-coil region" evidence="7">
    <location>
        <begin position="806"/>
        <end position="833"/>
    </location>
</feature>
<comment type="caution">
    <text evidence="12">The sequence shown here is derived from an EMBL/GenBank/DDBJ whole genome shotgun (WGS) entry which is preliminary data.</text>
</comment>
<dbReference type="InterPro" id="IPR018325">
    <property type="entry name" value="Rad4/PNGase_transGLS-fold"/>
</dbReference>
<evidence type="ECO:0000313" key="13">
    <source>
        <dbReference type="Proteomes" id="UP001461498"/>
    </source>
</evidence>
<feature type="domain" description="Rad4 beta-hairpin" evidence="11">
    <location>
        <begin position="742"/>
        <end position="816"/>
    </location>
</feature>
<feature type="region of interest" description="Disordered" evidence="8">
    <location>
        <begin position="363"/>
        <end position="501"/>
    </location>
</feature>
<keyword evidence="7" id="KW-0175">Coiled coil</keyword>
<dbReference type="SMART" id="SM01032">
    <property type="entry name" value="BHD_3"/>
    <property type="match status" value="1"/>
</dbReference>
<accession>A0AAW1CFH7</accession>
<dbReference type="InterPro" id="IPR018328">
    <property type="entry name" value="Rad4_beta-hairpin_dom3"/>
</dbReference>
<evidence type="ECO:0000259" key="9">
    <source>
        <dbReference type="SMART" id="SM01030"/>
    </source>
</evidence>
<feature type="compositionally biased region" description="Acidic residues" evidence="8">
    <location>
        <begin position="178"/>
        <end position="199"/>
    </location>
</feature>
<name>A0AAW1CFH7_9HEMI</name>
<dbReference type="AlphaFoldDB" id="A0AAW1CFH7"/>
<comment type="subcellular location">
    <subcellularLocation>
        <location evidence="1">Nucleus</location>
    </subcellularLocation>
</comment>
<keyword evidence="6" id="KW-0539">Nucleus</keyword>
<dbReference type="InterPro" id="IPR004583">
    <property type="entry name" value="DNA_repair_Rad4"/>
</dbReference>
<feature type="compositionally biased region" description="Basic and acidic residues" evidence="8">
    <location>
        <begin position="427"/>
        <end position="448"/>
    </location>
</feature>
<keyword evidence="5" id="KW-0234">DNA repair</keyword>
<evidence type="ECO:0000259" key="11">
    <source>
        <dbReference type="SMART" id="SM01032"/>
    </source>
</evidence>
<feature type="compositionally biased region" description="Basic and acidic residues" evidence="8">
    <location>
        <begin position="375"/>
        <end position="396"/>
    </location>
</feature>
<dbReference type="Gene3D" id="3.90.260.10">
    <property type="entry name" value="Transglutaminase-like"/>
    <property type="match status" value="1"/>
</dbReference>
<feature type="compositionally biased region" description="Basic and acidic residues" evidence="8">
    <location>
        <begin position="67"/>
        <end position="88"/>
    </location>
</feature>
<dbReference type="InterPro" id="IPR036985">
    <property type="entry name" value="Transglutaminase-like_sf"/>
</dbReference>
<evidence type="ECO:0000256" key="2">
    <source>
        <dbReference type="ARBA" id="ARBA00009525"/>
    </source>
</evidence>
<evidence type="ECO:0000256" key="4">
    <source>
        <dbReference type="ARBA" id="ARBA00023125"/>
    </source>
</evidence>
<dbReference type="Gene3D" id="3.30.70.2460">
    <property type="entry name" value="Rad4, beta-hairpin domain BHD3"/>
    <property type="match status" value="1"/>
</dbReference>
<dbReference type="GO" id="GO:0006289">
    <property type="term" value="P:nucleotide-excision repair"/>
    <property type="evidence" value="ECO:0007669"/>
    <property type="project" value="InterPro"/>
</dbReference>
<dbReference type="EMBL" id="JAPXFL010000042">
    <property type="protein sequence ID" value="KAK9496877.1"/>
    <property type="molecule type" value="Genomic_DNA"/>
</dbReference>
<keyword evidence="13" id="KW-1185">Reference proteome</keyword>
<dbReference type="PANTHER" id="PTHR12135">
    <property type="entry name" value="DNA REPAIR PROTEIN XP-C / RAD4"/>
    <property type="match status" value="1"/>
</dbReference>
<evidence type="ECO:0000313" key="12">
    <source>
        <dbReference type="EMBL" id="KAK9496877.1"/>
    </source>
</evidence>
<dbReference type="Pfam" id="PF10404">
    <property type="entry name" value="BHD_2"/>
    <property type="match status" value="1"/>
</dbReference>
<keyword evidence="3" id="KW-0227">DNA damage</keyword>
<dbReference type="Pfam" id="PF10405">
    <property type="entry name" value="BHD_3"/>
    <property type="match status" value="1"/>
</dbReference>
<dbReference type="Pfam" id="PF10403">
    <property type="entry name" value="BHD_1"/>
    <property type="match status" value="1"/>
</dbReference>
<dbReference type="NCBIfam" id="TIGR00605">
    <property type="entry name" value="rad4"/>
    <property type="match status" value="1"/>
</dbReference>
<dbReference type="Proteomes" id="UP001461498">
    <property type="component" value="Unassembled WGS sequence"/>
</dbReference>
<dbReference type="Gene3D" id="2.20.20.110">
    <property type="entry name" value="Rad4, beta-hairpin domain BHD1"/>
    <property type="match status" value="1"/>
</dbReference>
<dbReference type="InterPro" id="IPR018326">
    <property type="entry name" value="Rad4_beta-hairpin_dom1"/>
</dbReference>
<dbReference type="SUPFAM" id="SSF54001">
    <property type="entry name" value="Cysteine proteinases"/>
    <property type="match status" value="1"/>
</dbReference>
<protein>
    <submittedName>
        <fullName evidence="12">Uncharacterized protein</fullName>
    </submittedName>
</protein>
<feature type="compositionally biased region" description="Acidic residues" evidence="8">
    <location>
        <begin position="467"/>
        <end position="493"/>
    </location>
</feature>
<dbReference type="GO" id="GO:0005737">
    <property type="term" value="C:cytoplasm"/>
    <property type="evidence" value="ECO:0007669"/>
    <property type="project" value="TreeGrafter"/>
</dbReference>